<reference evidence="1" key="1">
    <citation type="submission" date="2023-12" db="EMBL/GenBank/DDBJ databases">
        <title>Genome assembly of Anisodus tanguticus.</title>
        <authorList>
            <person name="Wang Y.-J."/>
        </authorList>
    </citation>
    <scope>NUCLEOTIDE SEQUENCE</scope>
    <source>
        <strain evidence="1">KB-2021</strain>
        <tissue evidence="1">Leaf</tissue>
    </source>
</reference>
<dbReference type="Proteomes" id="UP001291623">
    <property type="component" value="Unassembled WGS sequence"/>
</dbReference>
<keyword evidence="2" id="KW-1185">Reference proteome</keyword>
<gene>
    <name evidence="1" type="ORF">RND71_005698</name>
</gene>
<sequence length="196" mass="22578">MKTDVSSSDHFSAFEPCLLIPLNSQPSPGPKIAQTRPTSTLKRQMDRMPFIWHKQRCLSSYCQEWQRPLYAPFCADLQRLRMARELISLAILHLHATFTPYPEQFVQNLLFSRNINVQTIYSSHMHLEKAQIIHIYNKGDFFEISNGSSSIEGPFEDRIRILIVPYLTASVPNCNLSNMVTIDKLGLQGYYAINQQ</sequence>
<accession>A0AAE1SUQ9</accession>
<dbReference type="EMBL" id="JAVYJV010000003">
    <property type="protein sequence ID" value="KAK4375021.1"/>
    <property type="molecule type" value="Genomic_DNA"/>
</dbReference>
<evidence type="ECO:0000313" key="1">
    <source>
        <dbReference type="EMBL" id="KAK4375021.1"/>
    </source>
</evidence>
<comment type="caution">
    <text evidence="1">The sequence shown here is derived from an EMBL/GenBank/DDBJ whole genome shotgun (WGS) entry which is preliminary data.</text>
</comment>
<proteinExistence type="predicted"/>
<evidence type="ECO:0000313" key="2">
    <source>
        <dbReference type="Proteomes" id="UP001291623"/>
    </source>
</evidence>
<dbReference type="AlphaFoldDB" id="A0AAE1SUQ9"/>
<organism evidence="1 2">
    <name type="scientific">Anisodus tanguticus</name>
    <dbReference type="NCBI Taxonomy" id="243964"/>
    <lineage>
        <taxon>Eukaryota</taxon>
        <taxon>Viridiplantae</taxon>
        <taxon>Streptophyta</taxon>
        <taxon>Embryophyta</taxon>
        <taxon>Tracheophyta</taxon>
        <taxon>Spermatophyta</taxon>
        <taxon>Magnoliopsida</taxon>
        <taxon>eudicotyledons</taxon>
        <taxon>Gunneridae</taxon>
        <taxon>Pentapetalae</taxon>
        <taxon>asterids</taxon>
        <taxon>lamiids</taxon>
        <taxon>Solanales</taxon>
        <taxon>Solanaceae</taxon>
        <taxon>Solanoideae</taxon>
        <taxon>Hyoscyameae</taxon>
        <taxon>Anisodus</taxon>
    </lineage>
</organism>
<name>A0AAE1SUQ9_9SOLA</name>
<protein>
    <submittedName>
        <fullName evidence="1">Uncharacterized protein</fullName>
    </submittedName>
</protein>